<evidence type="ECO:0000256" key="3">
    <source>
        <dbReference type="SAM" id="Phobius"/>
    </source>
</evidence>
<dbReference type="InterPro" id="IPR038522">
    <property type="entry name" value="T4/T6SS_DotU_sf"/>
</dbReference>
<feature type="region of interest" description="Disordered" evidence="2">
    <location>
        <begin position="353"/>
        <end position="373"/>
    </location>
</feature>
<dbReference type="InterPro" id="IPR017732">
    <property type="entry name" value="T4/T6SS_DotU"/>
</dbReference>
<dbReference type="NCBIfam" id="TIGR03350">
    <property type="entry name" value="type_VI_ompA"/>
    <property type="match status" value="1"/>
</dbReference>
<dbReference type="Gene3D" id="1.25.40.590">
    <property type="entry name" value="Type IV / VI secretion system, DotU"/>
    <property type="match status" value="1"/>
</dbReference>
<comment type="caution">
    <text evidence="5">The sequence shown here is derived from an EMBL/GenBank/DDBJ whole genome shotgun (WGS) entry which is preliminary data.</text>
</comment>
<dbReference type="InterPro" id="IPR006665">
    <property type="entry name" value="OmpA-like"/>
</dbReference>
<dbReference type="Pfam" id="PF09850">
    <property type="entry name" value="DotU"/>
    <property type="match status" value="1"/>
</dbReference>
<reference evidence="5 6" key="1">
    <citation type="journal article" date="2003" name="Int. J. Syst. Evol. Microbiol.">
        <title>Towards a standardized format for the description of a novel species (of an established genus): Ochrobactrum gallinifaecis sp. nov.</title>
        <authorList>
            <person name="Kampfer P."/>
            <person name="Buczolits S."/>
            <person name="Albrecht A."/>
            <person name="Busse H.J."/>
            <person name="Stackebrandt E."/>
        </authorList>
    </citation>
    <scope>NUCLEOTIDE SEQUENCE [LARGE SCALE GENOMIC DNA]</scope>
    <source>
        <strain evidence="5 6">ISO 196</strain>
    </source>
</reference>
<dbReference type="NCBIfam" id="TIGR03349">
    <property type="entry name" value="IV_VI_DotU"/>
    <property type="match status" value="1"/>
</dbReference>
<dbReference type="GO" id="GO:0016020">
    <property type="term" value="C:membrane"/>
    <property type="evidence" value="ECO:0007669"/>
    <property type="project" value="UniProtKB-UniRule"/>
</dbReference>
<dbReference type="NCBIfam" id="NF005444">
    <property type="entry name" value="PRK07033.1"/>
    <property type="match status" value="1"/>
</dbReference>
<dbReference type="PANTHER" id="PTHR38033">
    <property type="entry name" value="MEMBRANE PROTEIN-RELATED"/>
    <property type="match status" value="1"/>
</dbReference>
<dbReference type="Proteomes" id="UP000315388">
    <property type="component" value="Unassembled WGS sequence"/>
</dbReference>
<dbReference type="InterPro" id="IPR017733">
    <property type="entry name" value="OmpA-like_dom_proteobacteria"/>
</dbReference>
<dbReference type="CDD" id="cd07185">
    <property type="entry name" value="OmpA_C-like"/>
    <property type="match status" value="1"/>
</dbReference>
<dbReference type="AlphaFoldDB" id="A0A502BK18"/>
<dbReference type="NCBIfam" id="NF038228">
    <property type="entry name" value="IcmH_DotU_IVB"/>
    <property type="match status" value="1"/>
</dbReference>
<dbReference type="EMBL" id="VEWJ01000019">
    <property type="protein sequence ID" value="TPF74011.1"/>
    <property type="molecule type" value="Genomic_DNA"/>
</dbReference>
<sequence>MIQGNSITPVNNPLVQAANPLLNAISEIRHLPVQVDPVLLRQKLIEEMRRFEIRGQLASLPHEVIIGARYCLCTALDEAASLTPWGSASVWSSSGLLVTFHNETGGGEKFFQLAAKLSQNPHEHINLLELINFCLLLGFEGRYRVIENGRSQLETVKQRLLQLIRLVRGSYAQPLSPQGFELPVQQTSSHTAMPLLVCLLLVSFLASLLFITLNWQLGNDTNRVLAAIYQTKLPQMTISSSVQATPGKLNLKSFLRQEIVEGLVVVRDEARQSVILLKGDGLFNSAATKVRANYIRVIDRIATAINSVSGNILVVGYSDNLPIHSTHFASNRELSLARAEAVGTQLRRYLDNPQRVKTEGRGESNPVAPNTNDANRALNRRVEIILLAIPERTQVEVNELSQGNGK</sequence>
<evidence type="ECO:0000259" key="4">
    <source>
        <dbReference type="PROSITE" id="PS51123"/>
    </source>
</evidence>
<gene>
    <name evidence="5" type="ORF">FHY56_16685</name>
</gene>
<keyword evidence="3" id="KW-0812">Transmembrane</keyword>
<feature type="transmembrane region" description="Helical" evidence="3">
    <location>
        <begin position="192"/>
        <end position="213"/>
    </location>
</feature>
<evidence type="ECO:0000256" key="1">
    <source>
        <dbReference type="PROSITE-ProRule" id="PRU00473"/>
    </source>
</evidence>
<organism evidence="5 6">
    <name type="scientific">Brucella gallinifaecis</name>
    <dbReference type="NCBI Taxonomy" id="215590"/>
    <lineage>
        <taxon>Bacteria</taxon>
        <taxon>Pseudomonadati</taxon>
        <taxon>Pseudomonadota</taxon>
        <taxon>Alphaproteobacteria</taxon>
        <taxon>Hyphomicrobiales</taxon>
        <taxon>Brucellaceae</taxon>
        <taxon>Brucella/Ochrobactrum group</taxon>
        <taxon>Brucella</taxon>
    </lineage>
</organism>
<name>A0A502BK18_9HYPH</name>
<dbReference type="SUPFAM" id="SSF103088">
    <property type="entry name" value="OmpA-like"/>
    <property type="match status" value="1"/>
</dbReference>
<feature type="compositionally biased region" description="Basic and acidic residues" evidence="2">
    <location>
        <begin position="353"/>
        <end position="362"/>
    </location>
</feature>
<dbReference type="OrthoDB" id="345640at2"/>
<evidence type="ECO:0000313" key="5">
    <source>
        <dbReference type="EMBL" id="TPF74011.1"/>
    </source>
</evidence>
<proteinExistence type="predicted"/>
<keyword evidence="3" id="KW-1133">Transmembrane helix</keyword>
<evidence type="ECO:0000256" key="2">
    <source>
        <dbReference type="SAM" id="MobiDB-lite"/>
    </source>
</evidence>
<keyword evidence="1 3" id="KW-0472">Membrane</keyword>
<dbReference type="PANTHER" id="PTHR38033:SF1">
    <property type="entry name" value="DOTU FAMILY TYPE IV_VI SECRETION SYSTEM PROTEIN"/>
    <property type="match status" value="1"/>
</dbReference>
<evidence type="ECO:0000313" key="6">
    <source>
        <dbReference type="Proteomes" id="UP000315388"/>
    </source>
</evidence>
<accession>A0A502BK18</accession>
<dbReference type="Pfam" id="PF00691">
    <property type="entry name" value="OmpA"/>
    <property type="match status" value="1"/>
</dbReference>
<protein>
    <submittedName>
        <fullName evidence="5">DotU family type VI secretion system protein</fullName>
    </submittedName>
</protein>
<dbReference type="Gene3D" id="3.30.1330.60">
    <property type="entry name" value="OmpA-like domain"/>
    <property type="match status" value="1"/>
</dbReference>
<dbReference type="InterPro" id="IPR036737">
    <property type="entry name" value="OmpA-like_sf"/>
</dbReference>
<dbReference type="PROSITE" id="PS51123">
    <property type="entry name" value="OMPA_2"/>
    <property type="match status" value="1"/>
</dbReference>
<feature type="domain" description="OmpA-like" evidence="4">
    <location>
        <begin position="270"/>
        <end position="390"/>
    </location>
</feature>
<keyword evidence="6" id="KW-1185">Reference proteome</keyword>
<dbReference type="RefSeq" id="WP_140906281.1">
    <property type="nucleotide sequence ID" value="NZ_JBHTMD010000042.1"/>
</dbReference>